<proteinExistence type="predicted"/>
<organism evidence="1">
    <name type="scientific">Arundo donax</name>
    <name type="common">Giant reed</name>
    <name type="synonym">Donax arundinaceus</name>
    <dbReference type="NCBI Taxonomy" id="35708"/>
    <lineage>
        <taxon>Eukaryota</taxon>
        <taxon>Viridiplantae</taxon>
        <taxon>Streptophyta</taxon>
        <taxon>Embryophyta</taxon>
        <taxon>Tracheophyta</taxon>
        <taxon>Spermatophyta</taxon>
        <taxon>Magnoliopsida</taxon>
        <taxon>Liliopsida</taxon>
        <taxon>Poales</taxon>
        <taxon>Poaceae</taxon>
        <taxon>PACMAD clade</taxon>
        <taxon>Arundinoideae</taxon>
        <taxon>Arundineae</taxon>
        <taxon>Arundo</taxon>
    </lineage>
</organism>
<sequence length="26" mass="3181">MSQYLIILHAYSLFFQIYLDIKLSFL</sequence>
<accession>A0A0A9HIB4</accession>
<name>A0A0A9HIB4_ARUDO</name>
<reference evidence="1" key="2">
    <citation type="journal article" date="2015" name="Data Brief">
        <title>Shoot transcriptome of the giant reed, Arundo donax.</title>
        <authorList>
            <person name="Barrero R.A."/>
            <person name="Guerrero F.D."/>
            <person name="Moolhuijzen P."/>
            <person name="Goolsby J.A."/>
            <person name="Tidwell J."/>
            <person name="Bellgard S.E."/>
            <person name="Bellgard M.I."/>
        </authorList>
    </citation>
    <scope>NUCLEOTIDE SEQUENCE</scope>
    <source>
        <tissue evidence="1">Shoot tissue taken approximately 20 cm above the soil surface</tissue>
    </source>
</reference>
<reference evidence="1" key="1">
    <citation type="submission" date="2014-09" db="EMBL/GenBank/DDBJ databases">
        <authorList>
            <person name="Magalhaes I.L.F."/>
            <person name="Oliveira U."/>
            <person name="Santos F.R."/>
            <person name="Vidigal T.H.D.A."/>
            <person name="Brescovit A.D."/>
            <person name="Santos A.J."/>
        </authorList>
    </citation>
    <scope>NUCLEOTIDE SEQUENCE</scope>
    <source>
        <tissue evidence="1">Shoot tissue taken approximately 20 cm above the soil surface</tissue>
    </source>
</reference>
<protein>
    <submittedName>
        <fullName evidence="1">Uncharacterized protein</fullName>
    </submittedName>
</protein>
<dbReference type="AlphaFoldDB" id="A0A0A9HIB4"/>
<dbReference type="EMBL" id="GBRH01165298">
    <property type="protein sequence ID" value="JAE32598.1"/>
    <property type="molecule type" value="Transcribed_RNA"/>
</dbReference>
<evidence type="ECO:0000313" key="1">
    <source>
        <dbReference type="EMBL" id="JAE32598.1"/>
    </source>
</evidence>